<organism evidence="2 3">
    <name type="scientific">Marasmius tenuissimus</name>
    <dbReference type="NCBI Taxonomy" id="585030"/>
    <lineage>
        <taxon>Eukaryota</taxon>
        <taxon>Fungi</taxon>
        <taxon>Dikarya</taxon>
        <taxon>Basidiomycota</taxon>
        <taxon>Agaricomycotina</taxon>
        <taxon>Agaricomycetes</taxon>
        <taxon>Agaricomycetidae</taxon>
        <taxon>Agaricales</taxon>
        <taxon>Marasmiineae</taxon>
        <taxon>Marasmiaceae</taxon>
        <taxon>Marasmius</taxon>
    </lineage>
</organism>
<dbReference type="EMBL" id="JBBXMP010000131">
    <property type="protein sequence ID" value="KAL0061564.1"/>
    <property type="molecule type" value="Genomic_DNA"/>
</dbReference>
<evidence type="ECO:0000313" key="2">
    <source>
        <dbReference type="EMBL" id="KAL0061564.1"/>
    </source>
</evidence>
<gene>
    <name evidence="2" type="ORF">AAF712_011590</name>
</gene>
<evidence type="ECO:0000256" key="1">
    <source>
        <dbReference type="SAM" id="MobiDB-lite"/>
    </source>
</evidence>
<protein>
    <recommendedName>
        <fullName evidence="4">F-box domain-containing protein</fullName>
    </recommendedName>
</protein>
<keyword evidence="3" id="KW-1185">Reference proteome</keyword>
<reference evidence="2 3" key="1">
    <citation type="submission" date="2024-05" db="EMBL/GenBank/DDBJ databases">
        <title>A draft genome resource for the thread blight pathogen Marasmius tenuissimus strain MS-2.</title>
        <authorList>
            <person name="Yulfo-Soto G.E."/>
            <person name="Baruah I.K."/>
            <person name="Amoako-Attah I."/>
            <person name="Bukari Y."/>
            <person name="Meinhardt L.W."/>
            <person name="Bailey B.A."/>
            <person name="Cohen S.P."/>
        </authorList>
    </citation>
    <scope>NUCLEOTIDE SEQUENCE [LARGE SCALE GENOMIC DNA]</scope>
    <source>
        <strain evidence="2 3">MS-2</strain>
    </source>
</reference>
<feature type="region of interest" description="Disordered" evidence="1">
    <location>
        <begin position="1"/>
        <end position="20"/>
    </location>
</feature>
<name>A0ABR2ZK35_9AGAR</name>
<sequence length="623" mass="70534">MPNLQESPFASFFDTNHTPSPQECSDIRSFIRPSQDELSDLNKEISRLQSLIDDLKLRRDPLEGFVSQHLNITSLIRRLPSEVLSQIFIECLPMAHHPIRDLTQPPLLFTIISQRFRDVAISTPDLWSSIHITLPSYDENQLSKEEYSALVSRRREGILLWLARSSNTPLSFSLVIETNVHSDVGLCQILDTTKFMAVFTKHHRRWKEVRLRVSRSVESQLFGQLAEKEFPLLESVQIDTHVPPIRGFSVDSQLENEALVRVKNVLQHAQALRSLYLHAPLSSYSLEYRNLTKLQVMSSVNFGRRIEDDLPLLSKATPHLQSLAFASTYLLGVHPINHSNTVALFPKLRDLELYLDLLYMPVHVAPGQDDPRAVVSRFFDSIQTPLVERLSIEIHENEVFDARSRVWFVAVPFSSLISQASEGQTLKKLSLEAPITFEALLGCLDGLPNKLESLEIGEPHQSGPKPSYAEIIKYLTPENGDPPLLPQLRRLALKKWTSVGVRQEVIRLANKRSKLSPSSGCVPLEVLRVEFDPSCRLKSSDLLDGYYVEAEGIPAAHPRRTSCRLMSQQIKDIKTAGTDVILRFPLPVTETVQEIAIDNPYTGVDRPTKSFLAMAREYYQGSV</sequence>
<evidence type="ECO:0008006" key="4">
    <source>
        <dbReference type="Google" id="ProtNLM"/>
    </source>
</evidence>
<accession>A0ABR2ZK35</accession>
<proteinExistence type="predicted"/>
<comment type="caution">
    <text evidence="2">The sequence shown here is derived from an EMBL/GenBank/DDBJ whole genome shotgun (WGS) entry which is preliminary data.</text>
</comment>
<evidence type="ECO:0000313" key="3">
    <source>
        <dbReference type="Proteomes" id="UP001437256"/>
    </source>
</evidence>
<dbReference type="Proteomes" id="UP001437256">
    <property type="component" value="Unassembled WGS sequence"/>
</dbReference>